<organism evidence="4 5">
    <name type="scientific">Paenibacillus borealis</name>
    <dbReference type="NCBI Taxonomy" id="160799"/>
    <lineage>
        <taxon>Bacteria</taxon>
        <taxon>Bacillati</taxon>
        <taxon>Bacillota</taxon>
        <taxon>Bacilli</taxon>
        <taxon>Bacillales</taxon>
        <taxon>Paenibacillaceae</taxon>
        <taxon>Paenibacillus</taxon>
    </lineage>
</organism>
<proteinExistence type="predicted"/>
<evidence type="ECO:0000256" key="1">
    <source>
        <dbReference type="ARBA" id="ARBA00022603"/>
    </source>
</evidence>
<dbReference type="Gene3D" id="3.40.50.150">
    <property type="entry name" value="Vaccinia Virus protein VP39"/>
    <property type="match status" value="1"/>
</dbReference>
<dbReference type="GO" id="GO:0008757">
    <property type="term" value="F:S-adenosylmethionine-dependent methyltransferase activity"/>
    <property type="evidence" value="ECO:0007669"/>
    <property type="project" value="TreeGrafter"/>
</dbReference>
<dbReference type="InterPro" id="IPR002935">
    <property type="entry name" value="SAM_O-MeTrfase"/>
</dbReference>
<dbReference type="Proteomes" id="UP000029518">
    <property type="component" value="Chromosome"/>
</dbReference>
<dbReference type="HOGENOM" id="CLU_067676_8_0_9"/>
<name>A0A089LAW1_PAEBO</name>
<dbReference type="OrthoDB" id="9799672at2"/>
<dbReference type="GO" id="GO:0032259">
    <property type="term" value="P:methylation"/>
    <property type="evidence" value="ECO:0007669"/>
    <property type="project" value="UniProtKB-KW"/>
</dbReference>
<evidence type="ECO:0000313" key="4">
    <source>
        <dbReference type="EMBL" id="AIQ57922.1"/>
    </source>
</evidence>
<dbReference type="InterPro" id="IPR050362">
    <property type="entry name" value="Cation-dep_OMT"/>
</dbReference>
<dbReference type="Pfam" id="PF01596">
    <property type="entry name" value="Methyltransf_3"/>
    <property type="match status" value="1"/>
</dbReference>
<dbReference type="PANTHER" id="PTHR10509">
    <property type="entry name" value="O-METHYLTRANSFERASE-RELATED"/>
    <property type="match status" value="1"/>
</dbReference>
<keyword evidence="1 4" id="KW-0489">Methyltransferase</keyword>
<evidence type="ECO:0000256" key="3">
    <source>
        <dbReference type="ARBA" id="ARBA00022691"/>
    </source>
</evidence>
<keyword evidence="2" id="KW-0808">Transferase</keyword>
<keyword evidence="3" id="KW-0949">S-adenosyl-L-methionine</keyword>
<dbReference type="InterPro" id="IPR029063">
    <property type="entry name" value="SAM-dependent_MTases_sf"/>
</dbReference>
<dbReference type="SUPFAM" id="SSF53335">
    <property type="entry name" value="S-adenosyl-L-methionine-dependent methyltransferases"/>
    <property type="match status" value="1"/>
</dbReference>
<dbReference type="PROSITE" id="PS51682">
    <property type="entry name" value="SAM_OMT_I"/>
    <property type="match status" value="1"/>
</dbReference>
<keyword evidence="5" id="KW-1185">Reference proteome</keyword>
<evidence type="ECO:0000313" key="5">
    <source>
        <dbReference type="Proteomes" id="UP000029518"/>
    </source>
</evidence>
<reference evidence="4" key="1">
    <citation type="submission" date="2014-08" db="EMBL/GenBank/DDBJ databases">
        <title>Comparative genomics of the Paenibacillus odorifer group.</title>
        <authorList>
            <person name="den Bakker H.C."/>
            <person name="Tsai Y.-C.Y.-C."/>
            <person name="Martin N."/>
            <person name="Korlach J."/>
            <person name="Wiedmann M."/>
        </authorList>
    </citation>
    <scope>NUCLEOTIDE SEQUENCE [LARGE SCALE GENOMIC DNA]</scope>
    <source>
        <strain evidence="4">DSM 13188</strain>
    </source>
</reference>
<gene>
    <name evidence="4" type="ORF">PBOR_14050</name>
</gene>
<accession>A0A089LAW1</accession>
<evidence type="ECO:0000256" key="2">
    <source>
        <dbReference type="ARBA" id="ARBA00022679"/>
    </source>
</evidence>
<dbReference type="RefSeq" id="WP_042212354.1">
    <property type="nucleotide sequence ID" value="NZ_CP009285.1"/>
</dbReference>
<protein>
    <submittedName>
        <fullName evidence="4">Methyltransferase</fullName>
    </submittedName>
</protein>
<dbReference type="CDD" id="cd02440">
    <property type="entry name" value="AdoMet_MTases"/>
    <property type="match status" value="1"/>
</dbReference>
<dbReference type="AlphaFoldDB" id="A0A089LAW1"/>
<dbReference type="GO" id="GO:0008171">
    <property type="term" value="F:O-methyltransferase activity"/>
    <property type="evidence" value="ECO:0007669"/>
    <property type="project" value="InterPro"/>
</dbReference>
<dbReference type="KEGG" id="pbd:PBOR_14050"/>
<dbReference type="EMBL" id="CP009285">
    <property type="protein sequence ID" value="AIQ57922.1"/>
    <property type="molecule type" value="Genomic_DNA"/>
</dbReference>
<dbReference type="PANTHER" id="PTHR10509:SF14">
    <property type="entry name" value="CAFFEOYL-COA O-METHYLTRANSFERASE 3-RELATED"/>
    <property type="match status" value="1"/>
</dbReference>
<sequence>MKEQNKWSKVDAYFNDKLLAADPVLDAVLDANTGAGLPAIDVAPNQGKLLYLLAKMKGAANILEIGTLGGYSTIWLARALPEAGRLVSLEFEHHHVVVAEDNLRLAGLADKTDVIEGPALETLATLEARGYGPFDFIFIDADKPNNPHYLKWALKLARPGAVIVADNVVRDGEVIQAHSTDDRVQGIRQFIDLLSAEPRIEATALQTVGSKGYDGFVLGIVTA</sequence>